<accession>A0A6A3NAY0</accession>
<evidence type="ECO:0000313" key="4">
    <source>
        <dbReference type="Proteomes" id="UP000434957"/>
    </source>
</evidence>
<dbReference type="AlphaFoldDB" id="A0A6A3NAY0"/>
<sequence>MRGAGAPCSARSSLELFPLFAAEGASALGKGAGRTDGRTGSSADVKASAPTLTTALTWRLARGIYL</sequence>
<dbReference type="EMBL" id="QXFT01000341">
    <property type="protein sequence ID" value="KAE9346706.1"/>
    <property type="molecule type" value="Genomic_DNA"/>
</dbReference>
<name>A0A6A3NAY0_9STRA</name>
<proteinExistence type="predicted"/>
<evidence type="ECO:0000313" key="3">
    <source>
        <dbReference type="Proteomes" id="UP000429607"/>
    </source>
</evidence>
<evidence type="ECO:0000313" key="1">
    <source>
        <dbReference type="EMBL" id="KAE9040755.1"/>
    </source>
</evidence>
<organism evidence="1 3">
    <name type="scientific">Phytophthora rubi</name>
    <dbReference type="NCBI Taxonomy" id="129364"/>
    <lineage>
        <taxon>Eukaryota</taxon>
        <taxon>Sar</taxon>
        <taxon>Stramenopiles</taxon>
        <taxon>Oomycota</taxon>
        <taxon>Peronosporomycetes</taxon>
        <taxon>Peronosporales</taxon>
        <taxon>Peronosporaceae</taxon>
        <taxon>Phytophthora</taxon>
    </lineage>
</organism>
<dbReference type="Proteomes" id="UP000434957">
    <property type="component" value="Unassembled WGS sequence"/>
</dbReference>
<keyword evidence="4" id="KW-1185">Reference proteome</keyword>
<gene>
    <name evidence="1" type="ORF">PR001_g6920</name>
    <name evidence="2" type="ORF">PR003_g7294</name>
</gene>
<reference evidence="1 3" key="1">
    <citation type="submission" date="2018-09" db="EMBL/GenBank/DDBJ databases">
        <title>Genomic investigation of the strawberry pathogen Phytophthora fragariae indicates pathogenicity is determined by transcriptional variation in three key races.</title>
        <authorList>
            <person name="Adams T.M."/>
            <person name="Armitage A.D."/>
            <person name="Sobczyk M.K."/>
            <person name="Bates H.J."/>
            <person name="Dunwell J.M."/>
            <person name="Nellist C.F."/>
            <person name="Harrison R.J."/>
        </authorList>
    </citation>
    <scope>NUCLEOTIDE SEQUENCE [LARGE SCALE GENOMIC DNA]</scope>
    <source>
        <strain evidence="1 3">SCRP249</strain>
        <strain evidence="2 4">SCRP333</strain>
    </source>
</reference>
<evidence type="ECO:0000313" key="2">
    <source>
        <dbReference type="EMBL" id="KAE9346706.1"/>
    </source>
</evidence>
<comment type="caution">
    <text evidence="1">The sequence shown here is derived from an EMBL/GenBank/DDBJ whole genome shotgun (WGS) entry which is preliminary data.</text>
</comment>
<dbReference type="Proteomes" id="UP000429607">
    <property type="component" value="Unassembled WGS sequence"/>
</dbReference>
<dbReference type="EMBL" id="QXFV01000335">
    <property type="protein sequence ID" value="KAE9040755.1"/>
    <property type="molecule type" value="Genomic_DNA"/>
</dbReference>
<protein>
    <submittedName>
        <fullName evidence="1">Uncharacterized protein</fullName>
    </submittedName>
</protein>